<protein>
    <recommendedName>
        <fullName evidence="1">F5/8 type C domain-containing protein</fullName>
    </recommendedName>
</protein>
<gene>
    <name evidence="2" type="ORF">EZS27_000726</name>
</gene>
<dbReference type="InterPro" id="IPR011050">
    <property type="entry name" value="Pectin_lyase_fold/virulence"/>
</dbReference>
<name>A0A5J4T0F6_9ZZZZ</name>
<dbReference type="InterPro" id="IPR024535">
    <property type="entry name" value="RHGA/B-epi-like_pectate_lyase"/>
</dbReference>
<dbReference type="InterPro" id="IPR000421">
    <property type="entry name" value="FA58C"/>
</dbReference>
<dbReference type="Pfam" id="PF00754">
    <property type="entry name" value="F5_F8_type_C"/>
    <property type="match status" value="1"/>
</dbReference>
<dbReference type="InterPro" id="IPR012334">
    <property type="entry name" value="Pectin_lyas_fold"/>
</dbReference>
<dbReference type="Gene3D" id="2.60.120.260">
    <property type="entry name" value="Galactose-binding domain-like"/>
    <property type="match status" value="1"/>
</dbReference>
<comment type="caution">
    <text evidence="2">The sequence shown here is derived from an EMBL/GenBank/DDBJ whole genome shotgun (WGS) entry which is preliminary data.</text>
</comment>
<dbReference type="Pfam" id="PF12708">
    <property type="entry name" value="Pect-lyase_RHGA_epim"/>
    <property type="match status" value="1"/>
</dbReference>
<dbReference type="AlphaFoldDB" id="A0A5J4T0F6"/>
<evidence type="ECO:0000259" key="1">
    <source>
        <dbReference type="PROSITE" id="PS50022"/>
    </source>
</evidence>
<reference evidence="2" key="1">
    <citation type="submission" date="2019-03" db="EMBL/GenBank/DDBJ databases">
        <title>Single cell metagenomics reveals metabolic interactions within the superorganism composed of flagellate Streblomastix strix and complex community of Bacteroidetes bacteria on its surface.</title>
        <authorList>
            <person name="Treitli S.C."/>
            <person name="Kolisko M."/>
            <person name="Husnik F."/>
            <person name="Keeling P."/>
            <person name="Hampl V."/>
        </authorList>
    </citation>
    <scope>NUCLEOTIDE SEQUENCE</scope>
    <source>
        <strain evidence="2">STM</strain>
    </source>
</reference>
<organism evidence="2">
    <name type="scientific">termite gut metagenome</name>
    <dbReference type="NCBI Taxonomy" id="433724"/>
    <lineage>
        <taxon>unclassified sequences</taxon>
        <taxon>metagenomes</taxon>
        <taxon>organismal metagenomes</taxon>
    </lineage>
</organism>
<accession>A0A5J4T0F6</accession>
<dbReference type="EMBL" id="SNRY01000007">
    <property type="protein sequence ID" value="KAA6351929.1"/>
    <property type="molecule type" value="Genomic_DNA"/>
</dbReference>
<evidence type="ECO:0000313" key="2">
    <source>
        <dbReference type="EMBL" id="KAA6351929.1"/>
    </source>
</evidence>
<dbReference type="SUPFAM" id="SSF49785">
    <property type="entry name" value="Galactose-binding domain-like"/>
    <property type="match status" value="1"/>
</dbReference>
<dbReference type="InterPro" id="IPR008979">
    <property type="entry name" value="Galactose-bd-like_sf"/>
</dbReference>
<dbReference type="SUPFAM" id="SSF51126">
    <property type="entry name" value="Pectin lyase-like"/>
    <property type="match status" value="2"/>
</dbReference>
<dbReference type="Gene3D" id="2.160.20.10">
    <property type="entry name" value="Single-stranded right-handed beta-helix, Pectin lyase-like"/>
    <property type="match status" value="3"/>
</dbReference>
<sequence length="1100" mass="118917">MTDMRKTLCLLLMGTLCSISLWAQDDSPKLINPSAYPSPEDVGVATYIITDFPNVDPTGVTASDFGFTQALSRLRAKKGGVLYVPAGKYKLSTKLVIPLGVTVRGDWKKPEKGSPVEGTILMAYLGKGTETESNAFITMEPSTALFNLSIWYPEQTPDHIQAYPPTILYGLQGVWGNDYCNVRNVTLVNSYSGITISRLNSGGCPNIFNVYGTPLSRGIEIDNIADVGRFDWIDFSPDYWADSGLPGAPQKGGAYSQWMRKNGTALVMRRNDWSYTCHFSAEGYKTGFHALASVKANADGGYSIPNGQNYSLTFKNCQTAIHCERVAGAGMIFTRVTATGCDNGVVIGPEAAGTVQLYDCSITAQNNALVMDKSASTKLLTQQCTFNQGHVYVLGGVFTASDADFNNDAPQVYIGANGRAILTGNRFEQEAEIKNNSLFDCVIDHTPVSVRKLPEFPDIRPRITRPARIALYDVTSSEFGGKADNKTDNTVAIQSALNKAAADGGGIVYLPSGKYKVLGNLVVPTGVELKGSADLATVPKGQGSILEVYAGKGDPSVAPFLKLSEGSGIRGITFDYPEQVGSLLPDMPVYPYCIQGTGKDIYVVNVGIRATYYGLDLFTYKCDNHYVDYLAGHAFKNVIRVGGGSENGQICNLQFNTIVYSSGFETKFGSWPNSIQDFKEVSNDQNLNTLEFIIVGDCKNQILYNDFHCIAHRGIQFIAENGKAASGLALGLGIDAALRSVTVEAISDFDLINSQVVSPSNANLVETRFIETPDTFDGEITFFASDFWGGTRNGAVLEGGTIRLILPNFNTSGSAIFLNMPGDQAHFDVFNAFINNPTRFVSAQKESFVSAESVLTTPKEATVNDFAKWQNNLNIVPAFTAGVTLNRSGWIAYASNNSSKTMNALDNAASSRWDTGGSQTPGQWFYVDTRNPVTANKMIIDNSASLNDSPAEYKLYVSANGVDWGEPVASGKSSAAVAILPFPDATAQYFKIEQTGTKTNYWSIHEFYLAYTEEEAIDVTALKPVNKAPLKVYYANGALHLPGATGLSHVDLFTLAGQKVLSLQTSATAVPLGKLAPGLYILTIHNEQTSLSHKILINNF</sequence>
<dbReference type="PROSITE" id="PS50022">
    <property type="entry name" value="FA58C_3"/>
    <property type="match status" value="1"/>
</dbReference>
<feature type="domain" description="F5/8 type C" evidence="1">
    <location>
        <begin position="868"/>
        <end position="1012"/>
    </location>
</feature>
<proteinExistence type="predicted"/>